<gene>
    <name evidence="1" type="ORF">LCGC14_3052450</name>
</gene>
<evidence type="ECO:0000313" key="1">
    <source>
        <dbReference type="EMBL" id="KKK57641.1"/>
    </source>
</evidence>
<comment type="caution">
    <text evidence="1">The sequence shown here is derived from an EMBL/GenBank/DDBJ whole genome shotgun (WGS) entry which is preliminary data.</text>
</comment>
<reference evidence="1" key="1">
    <citation type="journal article" date="2015" name="Nature">
        <title>Complex archaea that bridge the gap between prokaryotes and eukaryotes.</title>
        <authorList>
            <person name="Spang A."/>
            <person name="Saw J.H."/>
            <person name="Jorgensen S.L."/>
            <person name="Zaremba-Niedzwiedzka K."/>
            <person name="Martijn J."/>
            <person name="Lind A.E."/>
            <person name="van Eijk R."/>
            <person name="Schleper C."/>
            <person name="Guy L."/>
            <person name="Ettema T.J."/>
        </authorList>
    </citation>
    <scope>NUCLEOTIDE SEQUENCE</scope>
</reference>
<accession>A0A0F8ZC42</accession>
<organism evidence="1">
    <name type="scientific">marine sediment metagenome</name>
    <dbReference type="NCBI Taxonomy" id="412755"/>
    <lineage>
        <taxon>unclassified sequences</taxon>
        <taxon>metagenomes</taxon>
        <taxon>ecological metagenomes</taxon>
    </lineage>
</organism>
<dbReference type="AlphaFoldDB" id="A0A0F8ZC42"/>
<protein>
    <submittedName>
        <fullName evidence="1">Uncharacterized protein</fullName>
    </submittedName>
</protein>
<name>A0A0F8ZC42_9ZZZZ</name>
<dbReference type="EMBL" id="LAZR01064381">
    <property type="protein sequence ID" value="KKK57641.1"/>
    <property type="molecule type" value="Genomic_DNA"/>
</dbReference>
<proteinExistence type="predicted"/>
<sequence length="132" mass="14210">MSIPNAAELALFSQAIKRAFPRVALNLDYPAWTADVTDTFGGSALDTAAWFSTIPEPEVSGGALRLKARGVPPSEVVISRPLWFPTDPSIPFEVEINATFPLLNCEMGYTLVMALGSLDGGRSKSVDPMRII</sequence>
<feature type="non-terminal residue" evidence="1">
    <location>
        <position position="132"/>
    </location>
</feature>